<keyword evidence="2" id="KW-1133">Transmembrane helix</keyword>
<dbReference type="Pfam" id="PF03780">
    <property type="entry name" value="Asp23"/>
    <property type="match status" value="1"/>
</dbReference>
<keyword evidence="4" id="KW-1185">Reference proteome</keyword>
<gene>
    <name evidence="3" type="ORF">CHK_2905</name>
</gene>
<proteinExistence type="inferred from homology"/>
<organism evidence="3 4">
    <name type="scientific">Christensenella hongkongensis</name>
    <dbReference type="NCBI Taxonomy" id="270498"/>
    <lineage>
        <taxon>Bacteria</taxon>
        <taxon>Bacillati</taxon>
        <taxon>Bacillota</taxon>
        <taxon>Clostridia</taxon>
        <taxon>Christensenellales</taxon>
        <taxon>Christensenellaceae</taxon>
        <taxon>Christensenella</taxon>
    </lineage>
</organism>
<evidence type="ECO:0000313" key="4">
    <source>
        <dbReference type="Proteomes" id="UP000034076"/>
    </source>
</evidence>
<evidence type="ECO:0000256" key="2">
    <source>
        <dbReference type="SAM" id="Phobius"/>
    </source>
</evidence>
<comment type="similarity">
    <text evidence="1">Belongs to the asp23 family.</text>
</comment>
<keyword evidence="2" id="KW-0472">Membrane</keyword>
<evidence type="ECO:0008006" key="5">
    <source>
        <dbReference type="Google" id="ProtNLM"/>
    </source>
</evidence>
<reference evidence="3 4" key="1">
    <citation type="submission" date="2015-04" db="EMBL/GenBank/DDBJ databases">
        <title>Draft genome sequence of bacteremic isolate Catabacter hongkongensis type strain HKU16T.</title>
        <authorList>
            <person name="Lau S.K."/>
            <person name="Teng J.L."/>
            <person name="Huang Y."/>
            <person name="Curreem S.O."/>
            <person name="Tsui S.K."/>
            <person name="Woo P.C."/>
        </authorList>
    </citation>
    <scope>NUCLEOTIDE SEQUENCE [LARGE SCALE GENOMIC DNA]</scope>
    <source>
        <strain evidence="3 4">HKU16</strain>
    </source>
</reference>
<dbReference type="Proteomes" id="UP000034076">
    <property type="component" value="Unassembled WGS sequence"/>
</dbReference>
<dbReference type="AlphaFoldDB" id="A0A0M2NBQ0"/>
<protein>
    <recommendedName>
        <fullName evidence="5">Alkaline shock response membrane anchor protein AmaP</fullName>
    </recommendedName>
</protein>
<feature type="transmembrane region" description="Helical" evidence="2">
    <location>
        <begin position="12"/>
        <end position="34"/>
    </location>
</feature>
<evidence type="ECO:0000256" key="1">
    <source>
        <dbReference type="ARBA" id="ARBA00005721"/>
    </source>
</evidence>
<feature type="transmembrane region" description="Helical" evidence="2">
    <location>
        <begin position="54"/>
        <end position="75"/>
    </location>
</feature>
<dbReference type="NCBIfam" id="NF033218">
    <property type="entry name" value="anchor_AmaP"/>
    <property type="match status" value="1"/>
</dbReference>
<name>A0A0M2NBQ0_9FIRM</name>
<evidence type="ECO:0000313" key="3">
    <source>
        <dbReference type="EMBL" id="KKI49683.1"/>
    </source>
</evidence>
<keyword evidence="2" id="KW-0812">Transmembrane</keyword>
<dbReference type="RefSeq" id="WP_046444683.1">
    <property type="nucleotide sequence ID" value="NZ_CAUERS010000020.1"/>
</dbReference>
<comment type="caution">
    <text evidence="3">The sequence shown here is derived from an EMBL/GenBank/DDBJ whole genome shotgun (WGS) entry which is preliminary data.</text>
</comment>
<dbReference type="InterPro" id="IPR005531">
    <property type="entry name" value="Asp23"/>
</dbReference>
<sequence>MKMKVGTRVVLTIYLIAVIVLCGFVLAIIAGLLPASNLTDFAYTAANGDIWFKILYAVIGIVVIIVSFMLMFFGLGKAPAPKTAQVATFESGSIVITVKAVEELVERFVHQDKNIKGLKTNVISNQDSLDINLDVSVLPEADIPQVTKDLQQGLSAHIQQHTGIVVSQVKIVVSGIRESTVRPA</sequence>
<dbReference type="STRING" id="270498.CHK_2905"/>
<dbReference type="OrthoDB" id="2085862at2"/>
<dbReference type="EMBL" id="LAYJ01000131">
    <property type="protein sequence ID" value="KKI49683.1"/>
    <property type="molecule type" value="Genomic_DNA"/>
</dbReference>
<accession>A0A0M2NBQ0</accession>